<sequence length="133" mass="15319">MATFDHLGITVDDVPTASAQFNPVFEALGYTRAYDAEEHAYWRRTDEPEILLYRSRESGRHVHGRVGWQHLAFAVDSRDEVDRIHAIALTAGWAEVRAPKEYPRFTDRYYAGFIEDSNGIRLEIMHNPPRDDG</sequence>
<keyword evidence="3" id="KW-1185">Reference proteome</keyword>
<organism evidence="2 3">
    <name type="scientific">Microbacterium suwonense</name>
    <dbReference type="NCBI Taxonomy" id="683047"/>
    <lineage>
        <taxon>Bacteria</taxon>
        <taxon>Bacillati</taxon>
        <taxon>Actinomycetota</taxon>
        <taxon>Actinomycetes</taxon>
        <taxon>Micrococcales</taxon>
        <taxon>Microbacteriaceae</taxon>
        <taxon>Microbacterium</taxon>
    </lineage>
</organism>
<name>A0ABN6X5G4_9MICO</name>
<dbReference type="Pfam" id="PF00903">
    <property type="entry name" value="Glyoxalase"/>
    <property type="match status" value="1"/>
</dbReference>
<dbReference type="Gene3D" id="3.10.180.10">
    <property type="entry name" value="2,3-Dihydroxybiphenyl 1,2-Dioxygenase, domain 1"/>
    <property type="match status" value="1"/>
</dbReference>
<dbReference type="EMBL" id="AP027728">
    <property type="protein sequence ID" value="BDZ39435.1"/>
    <property type="molecule type" value="Genomic_DNA"/>
</dbReference>
<dbReference type="PANTHER" id="PTHR35006">
    <property type="entry name" value="GLYOXALASE FAMILY PROTEIN (AFU_ORTHOLOGUE AFUA_5G14830)"/>
    <property type="match status" value="1"/>
</dbReference>
<evidence type="ECO:0000259" key="1">
    <source>
        <dbReference type="PROSITE" id="PS51819"/>
    </source>
</evidence>
<dbReference type="SUPFAM" id="SSF54593">
    <property type="entry name" value="Glyoxalase/Bleomycin resistance protein/Dihydroxybiphenyl dioxygenase"/>
    <property type="match status" value="1"/>
</dbReference>
<dbReference type="InterPro" id="IPR037523">
    <property type="entry name" value="VOC_core"/>
</dbReference>
<dbReference type="RefSeq" id="WP_286299576.1">
    <property type="nucleotide sequence ID" value="NZ_AP027728.1"/>
</dbReference>
<dbReference type="InterPro" id="IPR029068">
    <property type="entry name" value="Glyas_Bleomycin-R_OHBP_Dase"/>
</dbReference>
<dbReference type="InterPro" id="IPR004360">
    <property type="entry name" value="Glyas_Fos-R_dOase_dom"/>
</dbReference>
<feature type="domain" description="VOC" evidence="1">
    <location>
        <begin position="3"/>
        <end position="127"/>
    </location>
</feature>
<protein>
    <recommendedName>
        <fullName evidence="1">VOC domain-containing protein</fullName>
    </recommendedName>
</protein>
<dbReference type="PANTHER" id="PTHR35006:SF2">
    <property type="entry name" value="GLYOXALASE FAMILY PROTEIN (AFU_ORTHOLOGUE AFUA_5G14830)"/>
    <property type="match status" value="1"/>
</dbReference>
<evidence type="ECO:0000313" key="2">
    <source>
        <dbReference type="EMBL" id="BDZ39435.1"/>
    </source>
</evidence>
<evidence type="ECO:0000313" key="3">
    <source>
        <dbReference type="Proteomes" id="UP001321543"/>
    </source>
</evidence>
<reference evidence="3" key="1">
    <citation type="journal article" date="2019" name="Int. J. Syst. Evol. Microbiol.">
        <title>The Global Catalogue of Microorganisms (GCM) 10K type strain sequencing project: providing services to taxonomists for standard genome sequencing and annotation.</title>
        <authorList>
            <consortium name="The Broad Institute Genomics Platform"/>
            <consortium name="The Broad Institute Genome Sequencing Center for Infectious Disease"/>
            <person name="Wu L."/>
            <person name="Ma J."/>
        </authorList>
    </citation>
    <scope>NUCLEOTIDE SEQUENCE [LARGE SCALE GENOMIC DNA]</scope>
    <source>
        <strain evidence="3">NBRC 106310</strain>
    </source>
</reference>
<gene>
    <name evidence="2" type="ORF">GCM10025863_20490</name>
</gene>
<dbReference type="Proteomes" id="UP001321543">
    <property type="component" value="Chromosome"/>
</dbReference>
<dbReference type="PROSITE" id="PS51819">
    <property type="entry name" value="VOC"/>
    <property type="match status" value="1"/>
</dbReference>
<proteinExistence type="predicted"/>
<accession>A0ABN6X5G4</accession>